<keyword evidence="1" id="KW-0175">Coiled coil</keyword>
<dbReference type="Proteomes" id="UP000574104">
    <property type="component" value="Unassembled WGS sequence"/>
</dbReference>
<dbReference type="EMBL" id="JAARSH010000005">
    <property type="protein sequence ID" value="MBC1616394.1"/>
    <property type="molecule type" value="Genomic_DNA"/>
</dbReference>
<evidence type="ECO:0000313" key="3">
    <source>
        <dbReference type="Proteomes" id="UP000574104"/>
    </source>
</evidence>
<comment type="caution">
    <text evidence="2">The sequence shown here is derived from an EMBL/GenBank/DDBJ whole genome shotgun (WGS) entry which is preliminary data.</text>
</comment>
<accession>A0A842AHQ9</accession>
<reference evidence="2 3" key="1">
    <citation type="submission" date="2020-03" db="EMBL/GenBank/DDBJ databases">
        <title>Soil Listeria distribution.</title>
        <authorList>
            <person name="Liao J."/>
            <person name="Wiedmann M."/>
        </authorList>
    </citation>
    <scope>NUCLEOTIDE SEQUENCE [LARGE SCALE GENOMIC DNA]</scope>
    <source>
        <strain evidence="2 3">FSL L7-1299</strain>
    </source>
</reference>
<name>A0A842AHQ9_9LIST</name>
<evidence type="ECO:0000256" key="1">
    <source>
        <dbReference type="SAM" id="Coils"/>
    </source>
</evidence>
<feature type="coiled-coil region" evidence="1">
    <location>
        <begin position="63"/>
        <end position="90"/>
    </location>
</feature>
<proteinExistence type="predicted"/>
<sequence>MTVTGEEILKLDVLSEKLKDAKHELQAVRYASQTKNRKMMTKELAVQFSLKYGTWLVTNTELAIQQSSRILELELQNEALKAELEVWKGEE</sequence>
<dbReference type="RefSeq" id="WP_185434375.1">
    <property type="nucleotide sequence ID" value="NZ_JAARSH010000005.1"/>
</dbReference>
<evidence type="ECO:0000313" key="2">
    <source>
        <dbReference type="EMBL" id="MBC1616394.1"/>
    </source>
</evidence>
<organism evidence="2 3">
    <name type="scientific">Listeria booriae</name>
    <dbReference type="NCBI Taxonomy" id="1552123"/>
    <lineage>
        <taxon>Bacteria</taxon>
        <taxon>Bacillati</taxon>
        <taxon>Bacillota</taxon>
        <taxon>Bacilli</taxon>
        <taxon>Bacillales</taxon>
        <taxon>Listeriaceae</taxon>
        <taxon>Listeria</taxon>
    </lineage>
</organism>
<gene>
    <name evidence="2" type="ORF">HB904_09350</name>
</gene>
<dbReference type="AlphaFoldDB" id="A0A842AHQ9"/>
<protein>
    <submittedName>
        <fullName evidence="2">Uncharacterized protein</fullName>
    </submittedName>
</protein>